<dbReference type="Gene3D" id="3.40.720.10">
    <property type="entry name" value="Alkaline Phosphatase, subunit A"/>
    <property type="match status" value="1"/>
</dbReference>
<dbReference type="AlphaFoldDB" id="A0A1Z2XNC0"/>
<dbReference type="InterPro" id="IPR000917">
    <property type="entry name" value="Sulfatase_N"/>
</dbReference>
<evidence type="ECO:0000313" key="10">
    <source>
        <dbReference type="EMBL" id="QQR29228.1"/>
    </source>
</evidence>
<dbReference type="SUPFAM" id="SSF53649">
    <property type="entry name" value="Alkaline phosphatase-like"/>
    <property type="match status" value="1"/>
</dbReference>
<protein>
    <submittedName>
        <fullName evidence="10">Sulfatase-like hydrolase/transferase</fullName>
    </submittedName>
</protein>
<dbReference type="Pfam" id="PF00884">
    <property type="entry name" value="Sulfatase"/>
    <property type="match status" value="1"/>
</dbReference>
<evidence type="ECO:0000256" key="5">
    <source>
        <dbReference type="ARBA" id="ARBA00022989"/>
    </source>
</evidence>
<dbReference type="Proteomes" id="UP000196710">
    <property type="component" value="Chromosome"/>
</dbReference>
<keyword evidence="10" id="KW-0378">Hydrolase</keyword>
<keyword evidence="3" id="KW-1003">Cell membrane</keyword>
<reference evidence="11" key="2">
    <citation type="submission" date="2017-05" db="EMBL/GenBank/DDBJ databases">
        <title>Improved OligoMM genomes.</title>
        <authorList>
            <person name="Garzetti D."/>
        </authorList>
    </citation>
    <scope>NUCLEOTIDE SEQUENCE [LARGE SCALE GENOMIC DNA]</scope>
    <source>
        <strain evidence="11">KB18</strain>
    </source>
</reference>
<reference evidence="9" key="1">
    <citation type="journal article" date="2017" name="Genome Announc.">
        <title>High-Quality Whole-Genome Sequences of the Oligo-Mouse-Microbiota Bacterial Community.</title>
        <authorList>
            <person name="Garzetti D."/>
            <person name="Brugiroux S."/>
            <person name="Bunk B."/>
            <person name="Pukall R."/>
            <person name="McCoy K.D."/>
            <person name="Macpherson A.J."/>
            <person name="Stecher B."/>
        </authorList>
    </citation>
    <scope>NUCLEOTIDE SEQUENCE</scope>
    <source>
        <strain evidence="9">KB18</strain>
    </source>
</reference>
<dbReference type="EMBL" id="CP065321">
    <property type="protein sequence ID" value="QQR29228.1"/>
    <property type="molecule type" value="Genomic_DNA"/>
</dbReference>
<reference evidence="10 12" key="3">
    <citation type="submission" date="2020-11" db="EMBL/GenBank/DDBJ databases">
        <title>Closed and high quality bacterial genomes of the OMM12 community.</title>
        <authorList>
            <person name="Marbouty M."/>
            <person name="Lamy-Besnier Q."/>
            <person name="Debarbieux L."/>
            <person name="Koszul R."/>
        </authorList>
    </citation>
    <scope>NUCLEOTIDE SEQUENCE [LARGE SCALE GENOMIC DNA]</scope>
    <source>
        <strain evidence="10 12">KB18</strain>
    </source>
</reference>
<keyword evidence="6 7" id="KW-0472">Membrane</keyword>
<evidence type="ECO:0000313" key="9">
    <source>
        <dbReference type="EMBL" id="ASB39939.1"/>
    </source>
</evidence>
<dbReference type="Proteomes" id="UP000596035">
    <property type="component" value="Chromosome"/>
</dbReference>
<dbReference type="RefSeq" id="WP_066535273.1">
    <property type="nucleotide sequence ID" value="NZ_CAPVCI010000006.1"/>
</dbReference>
<dbReference type="Gene3D" id="3.30.1120.170">
    <property type="match status" value="1"/>
</dbReference>
<organism evidence="10 12">
    <name type="scientific">Acutalibacter muris</name>
    <dbReference type="NCBI Taxonomy" id="1796620"/>
    <lineage>
        <taxon>Bacteria</taxon>
        <taxon>Bacillati</taxon>
        <taxon>Bacillota</taxon>
        <taxon>Clostridia</taxon>
        <taxon>Eubacteriales</taxon>
        <taxon>Acutalibacteraceae</taxon>
        <taxon>Acutalibacter</taxon>
    </lineage>
</organism>
<dbReference type="InterPro" id="IPR017850">
    <property type="entry name" value="Alkaline_phosphatase_core_sf"/>
</dbReference>
<evidence type="ECO:0000256" key="4">
    <source>
        <dbReference type="ARBA" id="ARBA00022692"/>
    </source>
</evidence>
<dbReference type="CDD" id="cd16015">
    <property type="entry name" value="LTA_synthase"/>
    <property type="match status" value="1"/>
</dbReference>
<gene>
    <name evidence="9" type="ORF">ADH66_04295</name>
    <name evidence="10" type="ORF">I5Q82_14360</name>
</gene>
<evidence type="ECO:0000256" key="6">
    <source>
        <dbReference type="ARBA" id="ARBA00023136"/>
    </source>
</evidence>
<feature type="transmembrane region" description="Helical" evidence="7">
    <location>
        <begin position="54"/>
        <end position="74"/>
    </location>
</feature>
<feature type="transmembrane region" description="Helical" evidence="7">
    <location>
        <begin position="163"/>
        <end position="182"/>
    </location>
</feature>
<evidence type="ECO:0000259" key="8">
    <source>
        <dbReference type="Pfam" id="PF00884"/>
    </source>
</evidence>
<dbReference type="GO" id="GO:0005886">
    <property type="term" value="C:plasma membrane"/>
    <property type="evidence" value="ECO:0007669"/>
    <property type="project" value="UniProtKB-SubCell"/>
</dbReference>
<evidence type="ECO:0000313" key="12">
    <source>
        <dbReference type="Proteomes" id="UP000596035"/>
    </source>
</evidence>
<evidence type="ECO:0000256" key="7">
    <source>
        <dbReference type="SAM" id="Phobius"/>
    </source>
</evidence>
<accession>A0A1Z2XNC0</accession>
<sequence>MKEFIKSIRDTLGSLSRRFGLASLPLFFTALVFLDYAFRWVYAGAAGGTRLLSLKPMAFTGCWALLITCLIALLPRLGRRIAMGALGVFFAFLVVLHGVMYNVFGHFFSFADMNFAGDGAKFFSWTYFRLPKKMYFFVLVFLLMVAAAMVLAQKPKAAGRRLWIRRGCALALVPLCLLGLGFTHQRLMPEESYVMTWDASVDQDALVYRSFTDTNRSMKLTGLYQYTARNFAVSFGIGTDARSAEELTEIFESRVLPAANEFSGSLRGKNLMLVMLESIDTWMARPEYMPNFCRLMDEGVEFTDFYTPLFLSAGTFNTEIITQTGLVPPAVGMPNSGYSTNAFPLSLANLFKGEGYRVNSFHPASPGIYSRGSIHENLGFEKYHSYTDMGMDDYQLDSQMLRDFDSMTAGDSFYTYIITYSGHGPYTEEMGNIAAPHLEKARRAVEESGVTSTPENMEEYTRAVAHAMETDQFIGGLMDRLEESGLLKDTALLFYADHYGKYMSDKEFIAQLKGVRAGTPELYHTPCVLVGAGLEPVKVDKTVCSLDVAPTIADLFGLDAPLNYYAGESVFSPGEGLVPFPNGGWYDGETYFTGGEGTQTGEDHRAAELIQRVETSMEAVRTDYFRSWGK</sequence>
<keyword evidence="4 7" id="KW-0812">Transmembrane</keyword>
<comment type="subcellular location">
    <subcellularLocation>
        <location evidence="1">Cell membrane</location>
        <topology evidence="1">Multi-pass membrane protein</topology>
    </subcellularLocation>
</comment>
<evidence type="ECO:0000256" key="2">
    <source>
        <dbReference type="ARBA" id="ARBA00004936"/>
    </source>
</evidence>
<name>A0A1Z2XNC0_9FIRM</name>
<evidence type="ECO:0000313" key="11">
    <source>
        <dbReference type="Proteomes" id="UP000196710"/>
    </source>
</evidence>
<dbReference type="EMBL" id="CP021422">
    <property type="protein sequence ID" value="ASB39939.1"/>
    <property type="molecule type" value="Genomic_DNA"/>
</dbReference>
<dbReference type="PANTHER" id="PTHR47371:SF3">
    <property type="entry name" value="PHOSPHOGLYCEROL TRANSFERASE I"/>
    <property type="match status" value="1"/>
</dbReference>
<dbReference type="KEGG" id="amur:ADH66_04295"/>
<keyword evidence="11" id="KW-1185">Reference proteome</keyword>
<feature type="transmembrane region" description="Helical" evidence="7">
    <location>
        <begin position="134"/>
        <end position="151"/>
    </location>
</feature>
<feature type="transmembrane region" description="Helical" evidence="7">
    <location>
        <begin position="21"/>
        <end position="42"/>
    </location>
</feature>
<keyword evidence="5 7" id="KW-1133">Transmembrane helix</keyword>
<feature type="domain" description="Sulfatase N-terminal" evidence="8">
    <location>
        <begin position="270"/>
        <end position="557"/>
    </location>
</feature>
<evidence type="ECO:0000256" key="3">
    <source>
        <dbReference type="ARBA" id="ARBA00022475"/>
    </source>
</evidence>
<evidence type="ECO:0000256" key="1">
    <source>
        <dbReference type="ARBA" id="ARBA00004651"/>
    </source>
</evidence>
<dbReference type="InterPro" id="IPR050448">
    <property type="entry name" value="OpgB/LTA_synthase_biosynth"/>
</dbReference>
<dbReference type="GO" id="GO:0016787">
    <property type="term" value="F:hydrolase activity"/>
    <property type="evidence" value="ECO:0007669"/>
    <property type="project" value="UniProtKB-KW"/>
</dbReference>
<dbReference type="PANTHER" id="PTHR47371">
    <property type="entry name" value="LIPOTEICHOIC ACID SYNTHASE"/>
    <property type="match status" value="1"/>
</dbReference>
<comment type="pathway">
    <text evidence="2">Cell wall biogenesis; lipoteichoic acid biosynthesis.</text>
</comment>
<feature type="transmembrane region" description="Helical" evidence="7">
    <location>
        <begin position="81"/>
        <end position="104"/>
    </location>
</feature>
<proteinExistence type="predicted"/>